<name>A0ABS2TTH2_9ACTN</name>
<gene>
    <name evidence="1" type="ORF">ITX44_19155</name>
</gene>
<sequence length="125" mass="14630">MDPVKDLPPGLPPADSRKWHSRRWWDQLGYLRVRSLANPSWPRDIPWLVSWLRRERSTALPTDHALYDIAITAAQSYARTRNHSPEADRAWDRVLEPIDELLTRRQVRHLGEVHKAQAEQRNPGS</sequence>
<dbReference type="Proteomes" id="UP000749040">
    <property type="component" value="Unassembled WGS sequence"/>
</dbReference>
<dbReference type="EMBL" id="JADKYB010000009">
    <property type="protein sequence ID" value="MBM9506635.1"/>
    <property type="molecule type" value="Genomic_DNA"/>
</dbReference>
<keyword evidence="2" id="KW-1185">Reference proteome</keyword>
<accession>A0ABS2TTH2</accession>
<evidence type="ECO:0000313" key="1">
    <source>
        <dbReference type="EMBL" id="MBM9506635.1"/>
    </source>
</evidence>
<proteinExistence type="predicted"/>
<evidence type="ECO:0000313" key="2">
    <source>
        <dbReference type="Proteomes" id="UP000749040"/>
    </source>
</evidence>
<reference evidence="1 2" key="1">
    <citation type="submission" date="2021-01" db="EMBL/GenBank/DDBJ databases">
        <title>Streptomyces acididurans sp. nov., isolated from a peat swamp forest soil.</title>
        <authorList>
            <person name="Chantavorakit T."/>
            <person name="Duangmal K."/>
        </authorList>
    </citation>
    <scope>NUCLEOTIDE SEQUENCE [LARGE SCALE GENOMIC DNA]</scope>
    <source>
        <strain evidence="1 2">KK5PA1</strain>
    </source>
</reference>
<protein>
    <submittedName>
        <fullName evidence="1">Uncharacterized protein</fullName>
    </submittedName>
</protein>
<comment type="caution">
    <text evidence="1">The sequence shown here is derived from an EMBL/GenBank/DDBJ whole genome shotgun (WGS) entry which is preliminary data.</text>
</comment>
<organism evidence="1 2">
    <name type="scientific">Actinacidiphila acididurans</name>
    <dbReference type="NCBI Taxonomy" id="2784346"/>
    <lineage>
        <taxon>Bacteria</taxon>
        <taxon>Bacillati</taxon>
        <taxon>Actinomycetota</taxon>
        <taxon>Actinomycetes</taxon>
        <taxon>Kitasatosporales</taxon>
        <taxon>Streptomycetaceae</taxon>
        <taxon>Actinacidiphila</taxon>
    </lineage>
</organism>
<dbReference type="RefSeq" id="WP_205358487.1">
    <property type="nucleotide sequence ID" value="NZ_JADKYB010000009.1"/>
</dbReference>